<reference evidence="1" key="1">
    <citation type="submission" date="2019-08" db="EMBL/GenBank/DDBJ databases">
        <title>Genomic characterization of a novel candidate phylum (ARYD3) from a high temperature, high salinity tertiary oil reservoir in north central Oklahoma, USA.</title>
        <authorList>
            <person name="Youssef N.H."/>
            <person name="Yadav A."/>
            <person name="Elshahed M.S."/>
        </authorList>
    </citation>
    <scope>NUCLEOTIDE SEQUENCE [LARGE SCALE GENOMIC DNA]</scope>
    <source>
        <strain evidence="1">ARYD3</strain>
    </source>
</reference>
<sequence>MFYEDIKEGKEKITSEETLVDFFIMRNIITIENDFTEEKKTRIVLKKNRYIKSTPVKRYYTYLYNARKAISWVFFSEV</sequence>
<dbReference type="Proteomes" id="UP000324143">
    <property type="component" value="Unassembled WGS sequence"/>
</dbReference>
<evidence type="ECO:0000313" key="2">
    <source>
        <dbReference type="Proteomes" id="UP000324143"/>
    </source>
</evidence>
<organism evidence="1 2">
    <name type="scientific">Candidatus Mcinerneyibacterium aminivorans</name>
    <dbReference type="NCBI Taxonomy" id="2703815"/>
    <lineage>
        <taxon>Bacteria</taxon>
        <taxon>Candidatus Macinerneyibacteriota</taxon>
        <taxon>Candidatus Mcinerneyibacteria</taxon>
        <taxon>Candidatus Mcinerneyibacteriales</taxon>
        <taxon>Candidatus Mcinerneyibacteriaceae</taxon>
        <taxon>Candidatus Mcinerneyibacterium</taxon>
    </lineage>
</organism>
<proteinExistence type="predicted"/>
<dbReference type="AlphaFoldDB" id="A0A5D0MJM4"/>
<protein>
    <submittedName>
        <fullName evidence="1">Uncharacterized protein</fullName>
    </submittedName>
</protein>
<evidence type="ECO:0000313" key="1">
    <source>
        <dbReference type="EMBL" id="TYB30759.1"/>
    </source>
</evidence>
<gene>
    <name evidence="1" type="ORF">FXF47_07630</name>
</gene>
<keyword evidence="2" id="KW-1185">Reference proteome</keyword>
<accession>A0A5D0MJM4</accession>
<comment type="caution">
    <text evidence="1">The sequence shown here is derived from an EMBL/GenBank/DDBJ whole genome shotgun (WGS) entry which is preliminary data.</text>
</comment>
<dbReference type="EMBL" id="VSIX01000083">
    <property type="protein sequence ID" value="TYB30759.1"/>
    <property type="molecule type" value="Genomic_DNA"/>
</dbReference>
<name>A0A5D0MJM4_9BACT</name>